<protein>
    <submittedName>
        <fullName evidence="1">Putative DNA-damage-inducible protein I (DinI)</fullName>
    </submittedName>
</protein>
<dbReference type="AlphaFoldDB" id="F9RIC7"/>
<dbReference type="SUPFAM" id="SSF54857">
    <property type="entry name" value="DNA damage-inducible protein DinI"/>
    <property type="match status" value="1"/>
</dbReference>
<dbReference type="InterPro" id="IPR036687">
    <property type="entry name" value="DinI-like_sf"/>
</dbReference>
<dbReference type="GO" id="GO:0009432">
    <property type="term" value="P:SOS response"/>
    <property type="evidence" value="ECO:0007669"/>
    <property type="project" value="TreeGrafter"/>
</dbReference>
<organism evidence="1 2">
    <name type="scientific">Vibrio scophthalmi LMG 19158</name>
    <dbReference type="NCBI Taxonomy" id="870967"/>
    <lineage>
        <taxon>Bacteria</taxon>
        <taxon>Pseudomonadati</taxon>
        <taxon>Pseudomonadota</taxon>
        <taxon>Gammaproteobacteria</taxon>
        <taxon>Vibrionales</taxon>
        <taxon>Vibrionaceae</taxon>
        <taxon>Vibrio</taxon>
    </lineage>
</organism>
<dbReference type="EMBL" id="AFWE01000018">
    <property type="protein sequence ID" value="EGU42459.1"/>
    <property type="molecule type" value="Genomic_DNA"/>
</dbReference>
<dbReference type="PANTHER" id="PTHR36572">
    <property type="entry name" value="DNA DAMAGE-INDUCIBLE PROTEIN I-RELATED"/>
    <property type="match status" value="1"/>
</dbReference>
<comment type="caution">
    <text evidence="1">The sequence shown here is derived from an EMBL/GenBank/DDBJ whole genome shotgun (WGS) entry which is preliminary data.</text>
</comment>
<sequence>MRIEMMVTTAQLPRNGLTLIQQEMERRVLKVYPNAKIRIRKGTNNQLEIFCHKDDKKPANRLIEEMFNEAEEWLHV</sequence>
<dbReference type="Proteomes" id="UP000004349">
    <property type="component" value="Unassembled WGS sequence"/>
</dbReference>
<dbReference type="PANTHER" id="PTHR36572:SF2">
    <property type="entry name" value="DNA DAMAGE-INDUCIBLE PROTEIN I"/>
    <property type="match status" value="1"/>
</dbReference>
<dbReference type="Pfam" id="PF06183">
    <property type="entry name" value="DinI"/>
    <property type="match status" value="1"/>
</dbReference>
<proteinExistence type="predicted"/>
<evidence type="ECO:0000313" key="2">
    <source>
        <dbReference type="Proteomes" id="UP000004349"/>
    </source>
</evidence>
<reference evidence="1 2" key="1">
    <citation type="journal article" date="2012" name="Int. J. Syst. Evol. Microbiol.">
        <title>Vibrio caribbeanicus sp. nov., isolated from the marine sponge Scleritoderma cyanea.</title>
        <authorList>
            <person name="Hoffmann M."/>
            <person name="Monday S.R."/>
            <person name="Allard M.W."/>
            <person name="Strain E.A."/>
            <person name="Whittaker P."/>
            <person name="Naum M."/>
            <person name="McCarthy P.J."/>
            <person name="Lopez J.V."/>
            <person name="Fischer M."/>
            <person name="Brown E.W."/>
        </authorList>
    </citation>
    <scope>NUCLEOTIDE SEQUENCE [LARGE SCALE GENOMIC DNA]</scope>
    <source>
        <strain evidence="1 2">LMG 19158</strain>
    </source>
</reference>
<dbReference type="RefSeq" id="WP_005592699.1">
    <property type="nucleotide sequence ID" value="NZ_AFWE01000018.1"/>
</dbReference>
<gene>
    <name evidence="1" type="ORF">VIS19158_11698</name>
</gene>
<dbReference type="InterPro" id="IPR010391">
    <property type="entry name" value="DNA_damage-inducible_DinI-like"/>
</dbReference>
<name>F9RIC7_9VIBR</name>
<dbReference type="eggNOG" id="ENOG5031P1I">
    <property type="taxonomic scope" value="Bacteria"/>
</dbReference>
<evidence type="ECO:0000313" key="1">
    <source>
        <dbReference type="EMBL" id="EGU42459.1"/>
    </source>
</evidence>
<accession>F9RIC7</accession>
<dbReference type="Gene3D" id="3.30.910.10">
    <property type="entry name" value="DinI-like"/>
    <property type="match status" value="1"/>
</dbReference>